<sequence length="438" mass="49812">MQSLDTAEVGESTRIHDQSTLDMTSDTQPPVIGVIECINFMPRFWKKLPYLWFTHVEHMFNHYRFTDDSSKYDAVLSRLDFETMKQLHDVLENPPATHKYANLKIEMISRFGDSLECQPYKLLSKIQLGDKKPSRLLRLMTVLAGSCISEDVVRTRWLALLPQLVQRYLEFVPQLSLQEVAELADELLEELRNSAVTSKDVVSCRVCSTSPPPSDIAVANIVSELSEMKLCIAEMTTLIKGIDKSLNNHLAYQPKQHRERSRARSRRRSSSMQSSTSCYYHQRFGAKARQCEQPCSYNQPVPKKLTIMATTQGDDDSIYGIKQSNGDYRLRIYDRGTKLNFLVVSGSDNSLMPKSAINTKDRLEPCDSDIFAANGSVIRTYGKKLFTLELGVRRCFKWEFVIADVSEAILGADFLEYYGLSVDLKRGRLIDPSTLLAT</sequence>
<accession>A0AA39G6G8</accession>
<evidence type="ECO:0000259" key="2">
    <source>
        <dbReference type="Pfam" id="PF23055"/>
    </source>
</evidence>
<name>A0AA39G6G8_MICHY</name>
<dbReference type="PANTHER" id="PTHR33327:SF3">
    <property type="entry name" value="RNA-DIRECTED DNA POLYMERASE"/>
    <property type="match status" value="1"/>
</dbReference>
<dbReference type="InterPro" id="IPR021109">
    <property type="entry name" value="Peptidase_aspartic_dom_sf"/>
</dbReference>
<reference evidence="3" key="2">
    <citation type="submission" date="2023-03" db="EMBL/GenBank/DDBJ databases">
        <authorList>
            <person name="Inwood S.N."/>
            <person name="Skelly J.G."/>
            <person name="Guhlin J."/>
            <person name="Harrop T.W.R."/>
            <person name="Goldson S.G."/>
            <person name="Dearden P.K."/>
        </authorList>
    </citation>
    <scope>NUCLEOTIDE SEQUENCE</scope>
    <source>
        <strain evidence="3">Lincoln</strain>
        <tissue evidence="3">Whole body</tissue>
    </source>
</reference>
<dbReference type="Proteomes" id="UP001168972">
    <property type="component" value="Unassembled WGS sequence"/>
</dbReference>
<feature type="domain" description="DUF7041" evidence="2">
    <location>
        <begin position="41"/>
        <end position="122"/>
    </location>
</feature>
<proteinExistence type="predicted"/>
<feature type="compositionally biased region" description="Basic residues" evidence="1">
    <location>
        <begin position="255"/>
        <end position="269"/>
    </location>
</feature>
<dbReference type="AlphaFoldDB" id="A0AA39G6G8"/>
<dbReference type="InterPro" id="IPR055469">
    <property type="entry name" value="DUF7041"/>
</dbReference>
<dbReference type="Gene3D" id="2.40.70.10">
    <property type="entry name" value="Acid Proteases"/>
    <property type="match status" value="1"/>
</dbReference>
<feature type="region of interest" description="Disordered" evidence="1">
    <location>
        <begin position="1"/>
        <end position="24"/>
    </location>
</feature>
<organism evidence="3 4">
    <name type="scientific">Microctonus hyperodae</name>
    <name type="common">Parasitoid wasp</name>
    <dbReference type="NCBI Taxonomy" id="165561"/>
    <lineage>
        <taxon>Eukaryota</taxon>
        <taxon>Metazoa</taxon>
        <taxon>Ecdysozoa</taxon>
        <taxon>Arthropoda</taxon>
        <taxon>Hexapoda</taxon>
        <taxon>Insecta</taxon>
        <taxon>Pterygota</taxon>
        <taxon>Neoptera</taxon>
        <taxon>Endopterygota</taxon>
        <taxon>Hymenoptera</taxon>
        <taxon>Apocrita</taxon>
        <taxon>Ichneumonoidea</taxon>
        <taxon>Braconidae</taxon>
        <taxon>Euphorinae</taxon>
        <taxon>Microctonus</taxon>
    </lineage>
</organism>
<dbReference type="SUPFAM" id="SSF50630">
    <property type="entry name" value="Acid proteases"/>
    <property type="match status" value="1"/>
</dbReference>
<keyword evidence="4" id="KW-1185">Reference proteome</keyword>
<comment type="caution">
    <text evidence="3">The sequence shown here is derived from an EMBL/GenBank/DDBJ whole genome shotgun (WGS) entry which is preliminary data.</text>
</comment>
<dbReference type="EMBL" id="JAQQBR010000002">
    <property type="protein sequence ID" value="KAK0181594.1"/>
    <property type="molecule type" value="Genomic_DNA"/>
</dbReference>
<gene>
    <name evidence="3" type="ORF">PV327_003866</name>
</gene>
<evidence type="ECO:0000256" key="1">
    <source>
        <dbReference type="SAM" id="MobiDB-lite"/>
    </source>
</evidence>
<reference evidence="3" key="1">
    <citation type="journal article" date="2023" name="bioRxiv">
        <title>Scaffold-level genome assemblies of two parasitoid biocontrol wasps reveal the parthenogenesis mechanism and an associated novel virus.</title>
        <authorList>
            <person name="Inwood S."/>
            <person name="Skelly J."/>
            <person name="Guhlin J."/>
            <person name="Harrop T."/>
            <person name="Goldson S."/>
            <person name="Dearden P."/>
        </authorList>
    </citation>
    <scope>NUCLEOTIDE SEQUENCE</scope>
    <source>
        <strain evidence="3">Lincoln</strain>
        <tissue evidence="3">Whole body</tissue>
    </source>
</reference>
<feature type="region of interest" description="Disordered" evidence="1">
    <location>
        <begin position="252"/>
        <end position="276"/>
    </location>
</feature>
<dbReference type="Pfam" id="PF23055">
    <property type="entry name" value="DUF7041"/>
    <property type="match status" value="1"/>
</dbReference>
<evidence type="ECO:0000313" key="4">
    <source>
        <dbReference type="Proteomes" id="UP001168972"/>
    </source>
</evidence>
<evidence type="ECO:0000313" key="3">
    <source>
        <dbReference type="EMBL" id="KAK0181594.1"/>
    </source>
</evidence>
<dbReference type="PANTHER" id="PTHR33327">
    <property type="entry name" value="ENDONUCLEASE"/>
    <property type="match status" value="1"/>
</dbReference>
<protein>
    <recommendedName>
        <fullName evidence="2">DUF7041 domain-containing protein</fullName>
    </recommendedName>
</protein>